<dbReference type="InterPro" id="IPR051446">
    <property type="entry name" value="HTH_trans_reg/aminotransferase"/>
</dbReference>
<evidence type="ECO:0000313" key="9">
    <source>
        <dbReference type="Proteomes" id="UP000606172"/>
    </source>
</evidence>
<comment type="caution">
    <text evidence="8">The sequence shown here is derived from an EMBL/GenBank/DDBJ whole genome shotgun (WGS) entry which is preliminary data.</text>
</comment>
<dbReference type="InterPro" id="IPR004839">
    <property type="entry name" value="Aminotransferase_I/II_large"/>
</dbReference>
<dbReference type="AlphaFoldDB" id="A0A919RF67"/>
<proteinExistence type="inferred from homology"/>
<feature type="region of interest" description="Disordered" evidence="6">
    <location>
        <begin position="86"/>
        <end position="121"/>
    </location>
</feature>
<evidence type="ECO:0000256" key="1">
    <source>
        <dbReference type="ARBA" id="ARBA00005384"/>
    </source>
</evidence>
<evidence type="ECO:0000256" key="3">
    <source>
        <dbReference type="ARBA" id="ARBA00023015"/>
    </source>
</evidence>
<evidence type="ECO:0000259" key="7">
    <source>
        <dbReference type="PROSITE" id="PS50949"/>
    </source>
</evidence>
<dbReference type="GO" id="GO:0030170">
    <property type="term" value="F:pyridoxal phosphate binding"/>
    <property type="evidence" value="ECO:0007669"/>
    <property type="project" value="InterPro"/>
</dbReference>
<dbReference type="InterPro" id="IPR015421">
    <property type="entry name" value="PyrdxlP-dep_Trfase_major"/>
</dbReference>
<dbReference type="Gene3D" id="1.10.10.10">
    <property type="entry name" value="Winged helix-like DNA-binding domain superfamily/Winged helix DNA-binding domain"/>
    <property type="match status" value="1"/>
</dbReference>
<dbReference type="InterPro" id="IPR036390">
    <property type="entry name" value="WH_DNA-bd_sf"/>
</dbReference>
<dbReference type="Gene3D" id="3.40.640.10">
    <property type="entry name" value="Type I PLP-dependent aspartate aminotransferase-like (Major domain)"/>
    <property type="match status" value="1"/>
</dbReference>
<dbReference type="InterPro" id="IPR000524">
    <property type="entry name" value="Tscrpt_reg_HTH_GntR"/>
</dbReference>
<sequence>MFEVHKRLTGLRDSSGNGRPLYERVAHELSEAIRLGELKPGERLPSVRQLATDAGLSVTTVMSVYNMLAESGLVRGEAGRGTFISERPKSDEAQAHTDSAPAEPVHRPPTRRPPTRRTSSAWRRMVLAQTEARLIESFPAAVDIMRGSPDPELLPVEAIRDAMKTVSSSLRPRDLEYPSTLSIEPELAEALQPRLMADGLAADSADMLVGNSTQQFLSLLALLLRQRSPEEPVLAGVEEPGYQTAMDTLELAGLTLIPMRLDQSGVTVEGLRAALESGVSAVFLTPRAQSPTGCSWSVERRRALADVLASYPEVWIVEDDHFAEASVSRPGSLYNDARLQDRVIYLRSFSKSIAPDLRLSLAVARPPIRHSLLMAKSFADGWTPRVSQRILAAVLSDARTDELLLRARTEYTRRRTTLHEAILIASDTHGLDASVDHVGPDGLHLWVTLPRGVDADRMVEAAARHGFLLAGGQPFFVTPGNQRHLRLNAGAVLPADAAKVAAAIRDAAVDVLNQPTALLTP</sequence>
<evidence type="ECO:0000256" key="5">
    <source>
        <dbReference type="ARBA" id="ARBA00023163"/>
    </source>
</evidence>
<feature type="compositionally biased region" description="Basic and acidic residues" evidence="6">
    <location>
        <begin position="86"/>
        <end position="95"/>
    </location>
</feature>
<dbReference type="Proteomes" id="UP000606172">
    <property type="component" value="Unassembled WGS sequence"/>
</dbReference>
<dbReference type="GO" id="GO:0003677">
    <property type="term" value="F:DNA binding"/>
    <property type="evidence" value="ECO:0007669"/>
    <property type="project" value="UniProtKB-KW"/>
</dbReference>
<dbReference type="PANTHER" id="PTHR46577:SF2">
    <property type="entry name" value="TRANSCRIPTIONAL REGULATORY PROTEIN"/>
    <property type="match status" value="1"/>
</dbReference>
<dbReference type="RefSeq" id="WP_204025816.1">
    <property type="nucleotide sequence ID" value="NZ_BOOW01000018.1"/>
</dbReference>
<keyword evidence="9" id="KW-1185">Reference proteome</keyword>
<reference evidence="8" key="1">
    <citation type="submission" date="2021-01" db="EMBL/GenBank/DDBJ databases">
        <title>Whole genome shotgun sequence of Sinosporangium siamense NBRC 109515.</title>
        <authorList>
            <person name="Komaki H."/>
            <person name="Tamura T."/>
        </authorList>
    </citation>
    <scope>NUCLEOTIDE SEQUENCE</scope>
    <source>
        <strain evidence="8">NBRC 109515</strain>
    </source>
</reference>
<dbReference type="EMBL" id="BOOW01000018">
    <property type="protein sequence ID" value="GII92781.1"/>
    <property type="molecule type" value="Genomic_DNA"/>
</dbReference>
<gene>
    <name evidence="8" type="ORF">Ssi02_30120</name>
</gene>
<dbReference type="InterPro" id="IPR015424">
    <property type="entry name" value="PyrdxlP-dep_Trfase"/>
</dbReference>
<dbReference type="SUPFAM" id="SSF46785">
    <property type="entry name" value="Winged helix' DNA-binding domain"/>
    <property type="match status" value="1"/>
</dbReference>
<dbReference type="CDD" id="cd00609">
    <property type="entry name" value="AAT_like"/>
    <property type="match status" value="1"/>
</dbReference>
<dbReference type="Pfam" id="PF00392">
    <property type="entry name" value="GntR"/>
    <property type="match status" value="1"/>
</dbReference>
<dbReference type="Pfam" id="PF00155">
    <property type="entry name" value="Aminotran_1_2"/>
    <property type="match status" value="1"/>
</dbReference>
<evidence type="ECO:0000313" key="8">
    <source>
        <dbReference type="EMBL" id="GII92781.1"/>
    </source>
</evidence>
<protein>
    <submittedName>
        <fullName evidence="8">Transcriptional regulator PtsJ</fullName>
    </submittedName>
</protein>
<keyword evidence="4" id="KW-0238">DNA-binding</keyword>
<evidence type="ECO:0000256" key="6">
    <source>
        <dbReference type="SAM" id="MobiDB-lite"/>
    </source>
</evidence>
<dbReference type="PANTHER" id="PTHR46577">
    <property type="entry name" value="HTH-TYPE TRANSCRIPTIONAL REGULATORY PROTEIN GABR"/>
    <property type="match status" value="1"/>
</dbReference>
<dbReference type="SMART" id="SM00345">
    <property type="entry name" value="HTH_GNTR"/>
    <property type="match status" value="1"/>
</dbReference>
<keyword evidence="2" id="KW-0663">Pyridoxal phosphate</keyword>
<dbReference type="GO" id="GO:0003700">
    <property type="term" value="F:DNA-binding transcription factor activity"/>
    <property type="evidence" value="ECO:0007669"/>
    <property type="project" value="InterPro"/>
</dbReference>
<keyword evidence="5" id="KW-0804">Transcription</keyword>
<dbReference type="PROSITE" id="PS50949">
    <property type="entry name" value="HTH_GNTR"/>
    <property type="match status" value="1"/>
</dbReference>
<evidence type="ECO:0000256" key="2">
    <source>
        <dbReference type="ARBA" id="ARBA00022898"/>
    </source>
</evidence>
<keyword evidence="3" id="KW-0805">Transcription regulation</keyword>
<accession>A0A919RF67</accession>
<comment type="similarity">
    <text evidence="1">In the C-terminal section; belongs to the class-I pyridoxal-phosphate-dependent aminotransferase family.</text>
</comment>
<dbReference type="InterPro" id="IPR036388">
    <property type="entry name" value="WH-like_DNA-bd_sf"/>
</dbReference>
<dbReference type="CDD" id="cd07377">
    <property type="entry name" value="WHTH_GntR"/>
    <property type="match status" value="1"/>
</dbReference>
<evidence type="ECO:0000256" key="4">
    <source>
        <dbReference type="ARBA" id="ARBA00023125"/>
    </source>
</evidence>
<organism evidence="8 9">
    <name type="scientific">Sinosporangium siamense</name>
    <dbReference type="NCBI Taxonomy" id="1367973"/>
    <lineage>
        <taxon>Bacteria</taxon>
        <taxon>Bacillati</taxon>
        <taxon>Actinomycetota</taxon>
        <taxon>Actinomycetes</taxon>
        <taxon>Streptosporangiales</taxon>
        <taxon>Streptosporangiaceae</taxon>
        <taxon>Sinosporangium</taxon>
    </lineage>
</organism>
<name>A0A919RF67_9ACTN</name>
<dbReference type="SUPFAM" id="SSF53383">
    <property type="entry name" value="PLP-dependent transferases"/>
    <property type="match status" value="1"/>
</dbReference>
<feature type="domain" description="HTH gntR-type" evidence="7">
    <location>
        <begin position="19"/>
        <end position="87"/>
    </location>
</feature>